<proteinExistence type="predicted"/>
<evidence type="ECO:0000313" key="6">
    <source>
        <dbReference type="EMBL" id="ERN10017.1"/>
    </source>
</evidence>
<evidence type="ECO:0000256" key="4">
    <source>
        <dbReference type="SAM" id="SignalP"/>
    </source>
</evidence>
<keyword evidence="3" id="KW-0812">Transmembrane</keyword>
<dbReference type="FunFam" id="2.60.40.420:FF:000003">
    <property type="entry name" value="Blue copper"/>
    <property type="match status" value="1"/>
</dbReference>
<feature type="transmembrane region" description="Helical" evidence="3">
    <location>
        <begin position="150"/>
        <end position="171"/>
    </location>
</feature>
<dbReference type="SUPFAM" id="SSF49503">
    <property type="entry name" value="Cupredoxins"/>
    <property type="match status" value="1"/>
</dbReference>
<reference evidence="7" key="1">
    <citation type="journal article" date="2013" name="Science">
        <title>The Amborella genome and the evolution of flowering plants.</title>
        <authorList>
            <consortium name="Amborella Genome Project"/>
        </authorList>
    </citation>
    <scope>NUCLEOTIDE SEQUENCE [LARGE SCALE GENOMIC DNA]</scope>
</reference>
<organism evidence="6 7">
    <name type="scientific">Amborella trichopoda</name>
    <dbReference type="NCBI Taxonomy" id="13333"/>
    <lineage>
        <taxon>Eukaryota</taxon>
        <taxon>Viridiplantae</taxon>
        <taxon>Streptophyta</taxon>
        <taxon>Embryophyta</taxon>
        <taxon>Tracheophyta</taxon>
        <taxon>Spermatophyta</taxon>
        <taxon>Magnoliopsida</taxon>
        <taxon>Amborellales</taxon>
        <taxon>Amborellaceae</taxon>
        <taxon>Amborella</taxon>
    </lineage>
</organism>
<feature type="signal peptide" evidence="4">
    <location>
        <begin position="1"/>
        <end position="25"/>
    </location>
</feature>
<evidence type="ECO:0000256" key="2">
    <source>
        <dbReference type="ARBA" id="ARBA00023180"/>
    </source>
</evidence>
<evidence type="ECO:0000313" key="7">
    <source>
        <dbReference type="Proteomes" id="UP000017836"/>
    </source>
</evidence>
<dbReference type="PROSITE" id="PS51485">
    <property type="entry name" value="PHYTOCYANIN"/>
    <property type="match status" value="1"/>
</dbReference>
<dbReference type="GO" id="GO:0005886">
    <property type="term" value="C:plasma membrane"/>
    <property type="evidence" value="ECO:0000318"/>
    <property type="project" value="GO_Central"/>
</dbReference>
<dbReference type="GO" id="GO:0009055">
    <property type="term" value="F:electron transfer activity"/>
    <property type="evidence" value="ECO:0007669"/>
    <property type="project" value="InterPro"/>
</dbReference>
<evidence type="ECO:0000259" key="5">
    <source>
        <dbReference type="PROSITE" id="PS51485"/>
    </source>
</evidence>
<dbReference type="CDD" id="cd04216">
    <property type="entry name" value="Phytocyanin"/>
    <property type="match status" value="1"/>
</dbReference>
<keyword evidence="3" id="KW-1133">Transmembrane helix</keyword>
<dbReference type="EMBL" id="KI392979">
    <property type="protein sequence ID" value="ERN10017.1"/>
    <property type="molecule type" value="Genomic_DNA"/>
</dbReference>
<dbReference type="OMA" id="YKSCDIS"/>
<evidence type="ECO:0000256" key="3">
    <source>
        <dbReference type="SAM" id="Phobius"/>
    </source>
</evidence>
<dbReference type="Gramene" id="ERN10017">
    <property type="protein sequence ID" value="ERN10017"/>
    <property type="gene ID" value="AMTR_s00013p00238100"/>
</dbReference>
<keyword evidence="4" id="KW-0732">Signal</keyword>
<dbReference type="PANTHER" id="PTHR33021:SF489">
    <property type="entry name" value="BASIC BLUE PROTEIN-LIKE"/>
    <property type="match status" value="1"/>
</dbReference>
<dbReference type="OrthoDB" id="2331100at2759"/>
<sequence>MYRVLRSLLITIMIGLGMSTRGAFGAKHEVGGSQGWELSTDLDSWASAQTFRVGDQLVFKYTKGLHSVVELANKKEYDACDLSNALSSLSDGSDVVKLDKPGHKYFTCGTMGHCQGGMKLKVKVLSTDEKASPQASPSSTSSSPTISSAFYAYPPSYIMMMGLISAILLLLRW</sequence>
<dbReference type="AlphaFoldDB" id="W1PJ47"/>
<keyword evidence="7" id="KW-1185">Reference proteome</keyword>
<dbReference type="InterPro" id="IPR008972">
    <property type="entry name" value="Cupredoxin"/>
</dbReference>
<dbReference type="InterPro" id="IPR003245">
    <property type="entry name" value="Phytocyanin_dom"/>
</dbReference>
<dbReference type="InterPro" id="IPR039391">
    <property type="entry name" value="Phytocyanin-like"/>
</dbReference>
<dbReference type="Gene3D" id="2.60.40.420">
    <property type="entry name" value="Cupredoxins - blue copper proteins"/>
    <property type="match status" value="1"/>
</dbReference>
<name>W1PJ47_AMBTC</name>
<feature type="domain" description="Phytocyanin" evidence="5">
    <location>
        <begin position="26"/>
        <end position="126"/>
    </location>
</feature>
<evidence type="ECO:0000256" key="1">
    <source>
        <dbReference type="ARBA" id="ARBA00022723"/>
    </source>
</evidence>
<keyword evidence="3" id="KW-0472">Membrane</keyword>
<dbReference type="HOGENOM" id="CLU_058719_4_0_1"/>
<gene>
    <name evidence="6" type="ORF">AMTR_s00013p00238100</name>
</gene>
<dbReference type="Pfam" id="PF02298">
    <property type="entry name" value="Cu_bind_like"/>
    <property type="match status" value="1"/>
</dbReference>
<dbReference type="PANTHER" id="PTHR33021">
    <property type="entry name" value="BLUE COPPER PROTEIN"/>
    <property type="match status" value="1"/>
</dbReference>
<feature type="chain" id="PRO_5004808296" description="Phytocyanin domain-containing protein" evidence="4">
    <location>
        <begin position="26"/>
        <end position="173"/>
    </location>
</feature>
<dbReference type="Proteomes" id="UP000017836">
    <property type="component" value="Unassembled WGS sequence"/>
</dbReference>
<keyword evidence="1" id="KW-0479">Metal-binding</keyword>
<protein>
    <recommendedName>
        <fullName evidence="5">Phytocyanin domain-containing protein</fullName>
    </recommendedName>
</protein>
<keyword evidence="2" id="KW-0325">Glycoprotein</keyword>
<dbReference type="STRING" id="13333.W1PJ47"/>
<dbReference type="eggNOG" id="ENOG502RZRN">
    <property type="taxonomic scope" value="Eukaryota"/>
</dbReference>
<dbReference type="GO" id="GO:0046872">
    <property type="term" value="F:metal ion binding"/>
    <property type="evidence" value="ECO:0007669"/>
    <property type="project" value="UniProtKB-KW"/>
</dbReference>
<accession>W1PJ47</accession>
<dbReference type="KEGG" id="atr:18438184"/>